<gene>
    <name evidence="3" type="ORF">C8261_06670</name>
</gene>
<reference evidence="3 4" key="1">
    <citation type="submission" date="2018-03" db="EMBL/GenBank/DDBJ databases">
        <authorList>
            <person name="Keele B.F."/>
        </authorList>
    </citation>
    <scope>NUCLEOTIDE SEQUENCE [LARGE SCALE GENOMIC DNA]</scope>
    <source>
        <strain evidence="3 4">D20</strain>
    </source>
</reference>
<dbReference type="EMBL" id="PZKC01000004">
    <property type="protein sequence ID" value="PTD97067.1"/>
    <property type="molecule type" value="Genomic_DNA"/>
</dbReference>
<dbReference type="SMART" id="SM00062">
    <property type="entry name" value="PBPb"/>
    <property type="match status" value="1"/>
</dbReference>
<dbReference type="Proteomes" id="UP000241193">
    <property type="component" value="Unassembled WGS sequence"/>
</dbReference>
<evidence type="ECO:0000256" key="1">
    <source>
        <dbReference type="SAM" id="SignalP"/>
    </source>
</evidence>
<feature type="signal peptide" evidence="1">
    <location>
        <begin position="1"/>
        <end position="30"/>
    </location>
</feature>
<organism evidence="3 4">
    <name type="scientific">Pseudothauera lacus</name>
    <dbReference type="NCBI Taxonomy" id="2136175"/>
    <lineage>
        <taxon>Bacteria</taxon>
        <taxon>Pseudomonadati</taxon>
        <taxon>Pseudomonadota</taxon>
        <taxon>Betaproteobacteria</taxon>
        <taxon>Rhodocyclales</taxon>
        <taxon>Zoogloeaceae</taxon>
        <taxon>Pseudothauera</taxon>
    </lineage>
</organism>
<dbReference type="PANTHER" id="PTHR38834:SF3">
    <property type="entry name" value="SOLUTE-BINDING PROTEIN FAMILY 3_N-TERMINAL DOMAIN-CONTAINING PROTEIN"/>
    <property type="match status" value="1"/>
</dbReference>
<evidence type="ECO:0000313" key="3">
    <source>
        <dbReference type="EMBL" id="PTD97067.1"/>
    </source>
</evidence>
<dbReference type="AlphaFoldDB" id="A0A2T4IH29"/>
<dbReference type="Gene3D" id="3.40.190.10">
    <property type="entry name" value="Periplasmic binding protein-like II"/>
    <property type="match status" value="2"/>
</dbReference>
<evidence type="ECO:0000313" key="4">
    <source>
        <dbReference type="Proteomes" id="UP000241193"/>
    </source>
</evidence>
<sequence length="257" mass="27975">MAIIAPRMLHTLYCTAALFLAALPGSHARADGLATLQWLSEEYAPYNYSDKGVPRGIAVDVLVQMWQRLGVPRNAGDIRILPWARAYRMTQEQAGTCLFSMTITPQRRELFTFIEPLVDTRLTIIAPRASAPAISTLADLDKLTIGVVRDDIGEQALLAAGSRATLVRTDSARNLVRMLAGGRFDAIAYGLDTALWNMKESGIVTAAYGPVFTVQEGMMGFACHKDTDPALIARLQGALDALHADGSVARIKAQYLR</sequence>
<dbReference type="RefSeq" id="WP_107492876.1">
    <property type="nucleotide sequence ID" value="NZ_PZKC01000004.1"/>
</dbReference>
<comment type="caution">
    <text evidence="3">The sequence shown here is derived from an EMBL/GenBank/DDBJ whole genome shotgun (WGS) entry which is preliminary data.</text>
</comment>
<name>A0A2T4IH29_9RHOO</name>
<evidence type="ECO:0000259" key="2">
    <source>
        <dbReference type="SMART" id="SM00062"/>
    </source>
</evidence>
<dbReference type="Pfam" id="PF00497">
    <property type="entry name" value="SBP_bac_3"/>
    <property type="match status" value="1"/>
</dbReference>
<protein>
    <submittedName>
        <fullName evidence="3">ABC transporter substrate-binding protein</fullName>
    </submittedName>
</protein>
<proteinExistence type="predicted"/>
<dbReference type="InterPro" id="IPR001638">
    <property type="entry name" value="Solute-binding_3/MltF_N"/>
</dbReference>
<reference evidence="3 4" key="2">
    <citation type="submission" date="2018-04" db="EMBL/GenBank/DDBJ databases">
        <title>Thauera lacus sp. nov., isolated from an saline lake in Inner Mongolia, China.</title>
        <authorList>
            <person name="Liang Q.-Y."/>
        </authorList>
    </citation>
    <scope>NUCLEOTIDE SEQUENCE [LARGE SCALE GENOMIC DNA]</scope>
    <source>
        <strain evidence="3 4">D20</strain>
    </source>
</reference>
<dbReference type="OrthoDB" id="8594082at2"/>
<feature type="domain" description="Solute-binding protein family 3/N-terminal" evidence="2">
    <location>
        <begin position="35"/>
        <end position="257"/>
    </location>
</feature>
<keyword evidence="4" id="KW-1185">Reference proteome</keyword>
<dbReference type="PANTHER" id="PTHR38834">
    <property type="entry name" value="PERIPLASMIC SUBSTRATE BINDING PROTEIN FAMILY 3"/>
    <property type="match status" value="1"/>
</dbReference>
<feature type="chain" id="PRO_5015425600" evidence="1">
    <location>
        <begin position="31"/>
        <end position="257"/>
    </location>
</feature>
<accession>A0A2T4IH29</accession>
<dbReference type="SUPFAM" id="SSF53850">
    <property type="entry name" value="Periplasmic binding protein-like II"/>
    <property type="match status" value="1"/>
</dbReference>
<keyword evidence="1" id="KW-0732">Signal</keyword>